<dbReference type="Proteomes" id="UP000216052">
    <property type="component" value="Chromosome"/>
</dbReference>
<name>A0ABZ3J0Y5_SPOA4</name>
<proteinExistence type="predicted"/>
<accession>A0ABZ3J0Y5</accession>
<dbReference type="EMBL" id="CP155571">
    <property type="protein sequence ID" value="XFO72023.1"/>
    <property type="molecule type" value="Genomic_DNA"/>
</dbReference>
<organism evidence="3 4">
    <name type="scientific">Sporomusa acidovorans (strain ATCC 49682 / DSM 3132 / Mol)</name>
    <dbReference type="NCBI Taxonomy" id="1123286"/>
    <lineage>
        <taxon>Bacteria</taxon>
        <taxon>Bacillati</taxon>
        <taxon>Bacillota</taxon>
        <taxon>Negativicutes</taxon>
        <taxon>Selenomonadales</taxon>
        <taxon>Sporomusaceae</taxon>
        <taxon>Sporomusa</taxon>
    </lineage>
</organism>
<sequence>MSEKVRVIVANFFAGFVEQCKKLTTEKQRYGLVCTAGLLLIAVVIMITGSPTSQQAAYVQSEREAHSADQQRYQEFIPAPSSGIRDPFSAPDSFTVKQKQEKESANLPAIASSEKLPATPPLQEKAPTNDELPVLIGTIRDSKTQLAILLYKGTSRSYRVGQKVGVYQLEEISDKSAVIRGGQGERVLQVRR</sequence>
<dbReference type="RefSeq" id="WP_143122597.1">
    <property type="nucleotide sequence ID" value="NZ_CP155571.1"/>
</dbReference>
<keyword evidence="2" id="KW-0472">Membrane</keyword>
<evidence type="ECO:0000313" key="4">
    <source>
        <dbReference type="Proteomes" id="UP000216052"/>
    </source>
</evidence>
<keyword evidence="2" id="KW-0812">Transmembrane</keyword>
<evidence type="ECO:0000313" key="3">
    <source>
        <dbReference type="EMBL" id="XFO72023.1"/>
    </source>
</evidence>
<keyword evidence="4" id="KW-1185">Reference proteome</keyword>
<evidence type="ECO:0008006" key="5">
    <source>
        <dbReference type="Google" id="ProtNLM"/>
    </source>
</evidence>
<reference evidence="3" key="1">
    <citation type="submission" date="2024-05" db="EMBL/GenBank/DDBJ databases">
        <title>Isolation and characterization of Sporomusa carbonis sp. nov., a carboxydotrophic hydrogenogen in the genus of Sporomusa isolated from a charcoal burning pile.</title>
        <authorList>
            <person name="Boeer T."/>
            <person name="Rosenbaum F."/>
            <person name="Eysell L."/>
            <person name="Mueller V."/>
            <person name="Daniel R."/>
            <person name="Poehlein A."/>
        </authorList>
    </citation>
    <scope>NUCLEOTIDE SEQUENCE [LARGE SCALE GENOMIC DNA]</scope>
    <source>
        <strain evidence="3">DSM 3132</strain>
    </source>
</reference>
<gene>
    <name evidence="3" type="ORF">SPACI_020690</name>
</gene>
<feature type="transmembrane region" description="Helical" evidence="2">
    <location>
        <begin position="30"/>
        <end position="49"/>
    </location>
</feature>
<feature type="region of interest" description="Disordered" evidence="1">
    <location>
        <begin position="104"/>
        <end position="128"/>
    </location>
</feature>
<protein>
    <recommendedName>
        <fullName evidence="5">Pilus assembly protein, PilP</fullName>
    </recommendedName>
</protein>
<keyword evidence="2" id="KW-1133">Transmembrane helix</keyword>
<evidence type="ECO:0000256" key="2">
    <source>
        <dbReference type="SAM" id="Phobius"/>
    </source>
</evidence>
<evidence type="ECO:0000256" key="1">
    <source>
        <dbReference type="SAM" id="MobiDB-lite"/>
    </source>
</evidence>